<keyword evidence="3" id="KW-1015">Disulfide bond</keyword>
<dbReference type="PROSITE" id="PS50835">
    <property type="entry name" value="IG_LIKE"/>
    <property type="match status" value="6"/>
</dbReference>
<name>A0A433TAP0_ELYCH</name>
<dbReference type="Gene3D" id="2.60.40.10">
    <property type="entry name" value="Immunoglobulins"/>
    <property type="match status" value="6"/>
</dbReference>
<comment type="caution">
    <text evidence="6">The sequence shown here is derived from an EMBL/GenBank/DDBJ whole genome shotgun (WGS) entry which is preliminary data.</text>
</comment>
<keyword evidence="1" id="KW-0732">Signal</keyword>
<feature type="domain" description="Ig-like" evidence="5">
    <location>
        <begin position="343"/>
        <end position="442"/>
    </location>
</feature>
<dbReference type="PRINTS" id="PR01832">
    <property type="entry name" value="VEGFRECEPTOR"/>
</dbReference>
<reference evidence="6 7" key="1">
    <citation type="submission" date="2019-01" db="EMBL/GenBank/DDBJ databases">
        <title>A draft genome assembly of the solar-powered sea slug Elysia chlorotica.</title>
        <authorList>
            <person name="Cai H."/>
            <person name="Li Q."/>
            <person name="Fang X."/>
            <person name="Li J."/>
            <person name="Curtis N.E."/>
            <person name="Altenburger A."/>
            <person name="Shibata T."/>
            <person name="Feng M."/>
            <person name="Maeda T."/>
            <person name="Schwartz J.A."/>
            <person name="Shigenobu S."/>
            <person name="Lundholm N."/>
            <person name="Nishiyama T."/>
            <person name="Yang H."/>
            <person name="Hasebe M."/>
            <person name="Li S."/>
            <person name="Pierce S.K."/>
            <person name="Wang J."/>
        </authorList>
    </citation>
    <scope>NUCLEOTIDE SEQUENCE [LARGE SCALE GENOMIC DNA]</scope>
    <source>
        <strain evidence="6">EC2010</strain>
        <tissue evidence="6">Whole organism of an adult</tissue>
    </source>
</reference>
<protein>
    <recommendedName>
        <fullName evidence="5">Ig-like domain-containing protein</fullName>
    </recommendedName>
</protein>
<dbReference type="OrthoDB" id="6150053at2759"/>
<keyword evidence="2" id="KW-0677">Repeat</keyword>
<dbReference type="EMBL" id="RQTK01000505">
    <property type="protein sequence ID" value="RUS78514.1"/>
    <property type="molecule type" value="Genomic_DNA"/>
</dbReference>
<evidence type="ECO:0000313" key="7">
    <source>
        <dbReference type="Proteomes" id="UP000271974"/>
    </source>
</evidence>
<dbReference type="Proteomes" id="UP000271974">
    <property type="component" value="Unassembled WGS sequence"/>
</dbReference>
<evidence type="ECO:0000313" key="6">
    <source>
        <dbReference type="EMBL" id="RUS78514.1"/>
    </source>
</evidence>
<feature type="non-terminal residue" evidence="6">
    <location>
        <position position="645"/>
    </location>
</feature>
<dbReference type="InterPro" id="IPR051170">
    <property type="entry name" value="Neural/epithelial_adhesion"/>
</dbReference>
<organism evidence="6 7">
    <name type="scientific">Elysia chlorotica</name>
    <name type="common">Eastern emerald elysia</name>
    <name type="synonym">Sea slug</name>
    <dbReference type="NCBI Taxonomy" id="188477"/>
    <lineage>
        <taxon>Eukaryota</taxon>
        <taxon>Metazoa</taxon>
        <taxon>Spiralia</taxon>
        <taxon>Lophotrochozoa</taxon>
        <taxon>Mollusca</taxon>
        <taxon>Gastropoda</taxon>
        <taxon>Heterobranchia</taxon>
        <taxon>Euthyneura</taxon>
        <taxon>Panpulmonata</taxon>
        <taxon>Sacoglossa</taxon>
        <taxon>Placobranchoidea</taxon>
        <taxon>Plakobranchidae</taxon>
        <taxon>Elysia</taxon>
    </lineage>
</organism>
<feature type="domain" description="Ig-like" evidence="5">
    <location>
        <begin position="48"/>
        <end position="143"/>
    </location>
</feature>
<dbReference type="SUPFAM" id="SSF48726">
    <property type="entry name" value="Immunoglobulin"/>
    <property type="match status" value="6"/>
</dbReference>
<keyword evidence="4" id="KW-0393">Immunoglobulin domain</keyword>
<proteinExistence type="predicted"/>
<dbReference type="InterPro" id="IPR003599">
    <property type="entry name" value="Ig_sub"/>
</dbReference>
<feature type="domain" description="Ig-like" evidence="5">
    <location>
        <begin position="150"/>
        <end position="243"/>
    </location>
</feature>
<evidence type="ECO:0000256" key="2">
    <source>
        <dbReference type="ARBA" id="ARBA00022737"/>
    </source>
</evidence>
<dbReference type="SMART" id="SM00408">
    <property type="entry name" value="IGc2"/>
    <property type="match status" value="6"/>
</dbReference>
<dbReference type="InterPro" id="IPR007110">
    <property type="entry name" value="Ig-like_dom"/>
</dbReference>
<feature type="domain" description="Ig-like" evidence="5">
    <location>
        <begin position="447"/>
        <end position="547"/>
    </location>
</feature>
<dbReference type="STRING" id="188477.A0A433TAP0"/>
<evidence type="ECO:0000259" key="5">
    <source>
        <dbReference type="PROSITE" id="PS50835"/>
    </source>
</evidence>
<gene>
    <name evidence="6" type="ORF">EGW08_013726</name>
</gene>
<dbReference type="InterPro" id="IPR013783">
    <property type="entry name" value="Ig-like_fold"/>
</dbReference>
<dbReference type="AlphaFoldDB" id="A0A433TAP0"/>
<evidence type="ECO:0000256" key="3">
    <source>
        <dbReference type="ARBA" id="ARBA00023157"/>
    </source>
</evidence>
<evidence type="ECO:0000256" key="4">
    <source>
        <dbReference type="ARBA" id="ARBA00023319"/>
    </source>
</evidence>
<keyword evidence="7" id="KW-1185">Reference proteome</keyword>
<dbReference type="Pfam" id="PF13927">
    <property type="entry name" value="Ig_3"/>
    <property type="match status" value="6"/>
</dbReference>
<accession>A0A433TAP0</accession>
<dbReference type="PANTHER" id="PTHR12231:SF267">
    <property type="entry name" value="BASEMENT MEMBRANE-SPECIFIC HEPARAN SULFATE PROTEOGLYCAN CORE PROTEIN"/>
    <property type="match status" value="1"/>
</dbReference>
<evidence type="ECO:0000256" key="1">
    <source>
        <dbReference type="ARBA" id="ARBA00022729"/>
    </source>
</evidence>
<dbReference type="InterPro" id="IPR036179">
    <property type="entry name" value="Ig-like_dom_sf"/>
</dbReference>
<dbReference type="CDD" id="cd00096">
    <property type="entry name" value="Ig"/>
    <property type="match status" value="2"/>
</dbReference>
<feature type="domain" description="Ig-like" evidence="5">
    <location>
        <begin position="246"/>
        <end position="338"/>
    </location>
</feature>
<sequence>MCVLPATRREPRLQAEMSDTGDYVCTASNAEGTTSFNTPTRLVVRYAPKISYPNGNSFQASLGASFTIPCPVDANPNATTIRWKRVSSTNQVTYLNVLANNRYSGSTSQATGLTINPVQADDQGNYACEADNDVGPGFGPTISLVVNSRPIITPPPASVTGREGTSVTLPCEITPLDSLQELKWQKNGLDLSVTDSARFFGGTVSTPSLTFLNPRDTDSGNYRCVATNQYGTSAGGVTNLDIQYQPRLIVSDTPIATNPGPGVSLTCQVDANPAPSVLYWTKLGAGQIVSAGNSKYLGGTPLNPTLTITSTDLSDAGQYFCTVTNAIGTTQSAAVVLSVISIPAVTVSPPSAVVEEGTQSLVLTCSVVASPAATLVSWTRNGVLLDLTSGTTTSGSGSKYAGGTTQTPSLTINDVRRTDAGIYACVATNAEGVGTSSNLRVDVTYVPTLTVPSAQVNGARGSFLTLTCGVEAFPPLTSIKWVKDGSGDVDLTARTGSGQNKYSGGTLVTPDLTIFDLDESTDPGVYRCIAQNARGSVTSGPVQAAVTFDPVITVPPSVTAKAGDSSLLISCDIQMYPAATSVTWYKNDVAFDPQATPNKYLGGTLAVPSLTVRNPTGEDSSTYRCRARNGEGVDLMSSDIAVTVT</sequence>
<feature type="domain" description="Ig-like" evidence="5">
    <location>
        <begin position="550"/>
        <end position="643"/>
    </location>
</feature>
<dbReference type="SMART" id="SM00409">
    <property type="entry name" value="IG"/>
    <property type="match status" value="6"/>
</dbReference>
<dbReference type="InterPro" id="IPR003598">
    <property type="entry name" value="Ig_sub2"/>
</dbReference>
<dbReference type="PANTHER" id="PTHR12231">
    <property type="entry name" value="CTX-RELATED TYPE I TRANSMEMBRANE PROTEIN"/>
    <property type="match status" value="1"/>
</dbReference>